<sequence length="575" mass="64585">MEVIWVIGILVGSTLALPTDVIQIGPPTGTVLQDTPGLLITQCRLHTQRVFVRLDPWDVYRKHIRLPPLMTEGRPQGTQTPDTIDHAKQTTIYILKQLQKFMVTEEDLSGSKRPKRFLGGLIASAAALGSLFSIGLSAANSVSLKTIQRHVQELDDEMPEIQQRLLLQQRLLDLQTKTLQGTVVTVNLHSTLINNTLHALQTLTEVVRNDLMYTQVVRDLMQDLIREVGSSVDSLTEGRIPTYLVPLELVEKILKSTTTDTLQPPQTHLAYSLGSAIPIFVNPENLEIGFMLNLPIIERANVYRLKTVLNVGFWKENTHVQLKTPSLLAYHEADPKLYLIPNLDLCTKTKDLHWVCPSNPFIRDVTDYMCGLREGAPEQNCQAKVTLKDVGLETKVERAGNRWLVSTPVTEALLSYDQHDTVTRIKLPNQTMFVSVPQGALLHLGDIILHHLNLDRYDTEIEIMDAFKGYNFSIDASIENQLIVEGTKQIKFSLTPAELSFTPLPQFPRRTEWTETHTMTVTVVLLIIGWVVTAGMAHTAYRQVKRLQVRIDSLTFIPSRFIAPPLPMTQPGSSA</sequence>
<evidence type="ECO:0000313" key="3">
    <source>
        <dbReference type="EMBL" id="MEQ2166815.1"/>
    </source>
</evidence>
<reference evidence="3 4" key="1">
    <citation type="submission" date="2021-06" db="EMBL/GenBank/DDBJ databases">
        <authorList>
            <person name="Palmer J.M."/>
        </authorList>
    </citation>
    <scope>NUCLEOTIDE SEQUENCE [LARGE SCALE GENOMIC DNA]</scope>
    <source>
        <strain evidence="3 4">GA_2019</strain>
        <tissue evidence="3">Muscle</tissue>
    </source>
</reference>
<keyword evidence="4" id="KW-1185">Reference proteome</keyword>
<evidence type="ECO:0000313" key="4">
    <source>
        <dbReference type="Proteomes" id="UP001476798"/>
    </source>
</evidence>
<organism evidence="3 4">
    <name type="scientific">Goodea atripinnis</name>
    <dbReference type="NCBI Taxonomy" id="208336"/>
    <lineage>
        <taxon>Eukaryota</taxon>
        <taxon>Metazoa</taxon>
        <taxon>Chordata</taxon>
        <taxon>Craniata</taxon>
        <taxon>Vertebrata</taxon>
        <taxon>Euteleostomi</taxon>
        <taxon>Actinopterygii</taxon>
        <taxon>Neopterygii</taxon>
        <taxon>Teleostei</taxon>
        <taxon>Neoteleostei</taxon>
        <taxon>Acanthomorphata</taxon>
        <taxon>Ovalentaria</taxon>
        <taxon>Atherinomorphae</taxon>
        <taxon>Cyprinodontiformes</taxon>
        <taxon>Goodeidae</taxon>
        <taxon>Goodea</taxon>
    </lineage>
</organism>
<dbReference type="Proteomes" id="UP001476798">
    <property type="component" value="Unassembled WGS sequence"/>
</dbReference>
<keyword evidence="1" id="KW-0812">Transmembrane</keyword>
<comment type="caution">
    <text evidence="3">The sequence shown here is derived from an EMBL/GenBank/DDBJ whole genome shotgun (WGS) entry which is preliminary data.</text>
</comment>
<evidence type="ECO:0008006" key="5">
    <source>
        <dbReference type="Google" id="ProtNLM"/>
    </source>
</evidence>
<name>A0ABV0N676_9TELE</name>
<accession>A0ABV0N676</accession>
<proteinExistence type="predicted"/>
<feature type="transmembrane region" description="Helical" evidence="1">
    <location>
        <begin position="519"/>
        <end position="541"/>
    </location>
</feature>
<feature type="signal peptide" evidence="2">
    <location>
        <begin position="1"/>
        <end position="16"/>
    </location>
</feature>
<gene>
    <name evidence="3" type="ORF">GOODEAATRI_032155</name>
</gene>
<dbReference type="EMBL" id="JAHRIO010025813">
    <property type="protein sequence ID" value="MEQ2166815.1"/>
    <property type="molecule type" value="Genomic_DNA"/>
</dbReference>
<protein>
    <recommendedName>
        <fullName evidence="5">Envelope protein</fullName>
    </recommendedName>
</protein>
<evidence type="ECO:0000256" key="1">
    <source>
        <dbReference type="SAM" id="Phobius"/>
    </source>
</evidence>
<keyword evidence="2" id="KW-0732">Signal</keyword>
<keyword evidence="1" id="KW-1133">Transmembrane helix</keyword>
<evidence type="ECO:0000256" key="2">
    <source>
        <dbReference type="SAM" id="SignalP"/>
    </source>
</evidence>
<keyword evidence="1" id="KW-0472">Membrane</keyword>
<feature type="chain" id="PRO_5046788699" description="Envelope protein" evidence="2">
    <location>
        <begin position="17"/>
        <end position="575"/>
    </location>
</feature>